<keyword evidence="3" id="KW-1185">Reference proteome</keyword>
<dbReference type="STRING" id="868864.Dester_1114"/>
<dbReference type="KEGG" id="dte:Dester_1114"/>
<dbReference type="InParanoid" id="F0S072"/>
<accession>F0S072</accession>
<dbReference type="RefSeq" id="WP_013638703.1">
    <property type="nucleotide sequence ID" value="NC_015185.1"/>
</dbReference>
<evidence type="ECO:0000256" key="1">
    <source>
        <dbReference type="SAM" id="Phobius"/>
    </source>
</evidence>
<name>F0S072_DESTD</name>
<feature type="transmembrane region" description="Helical" evidence="1">
    <location>
        <begin position="12"/>
        <end position="32"/>
    </location>
</feature>
<proteinExistence type="predicted"/>
<feature type="transmembrane region" description="Helical" evidence="1">
    <location>
        <begin position="38"/>
        <end position="59"/>
    </location>
</feature>
<keyword evidence="1" id="KW-0812">Transmembrane</keyword>
<keyword evidence="1" id="KW-1133">Transmembrane helix</keyword>
<reference evidence="2 3" key="1">
    <citation type="journal article" date="2011" name="Stand. Genomic Sci.">
        <title>Complete genome sequence of the thermophilic sulfur-reducer Desulfurobacterium thermolithotrophum type strain (BSA(T)) from a deep-sea hydrothermal vent.</title>
        <authorList>
            <person name="Goker M."/>
            <person name="Daligault H."/>
            <person name="Mwirichia R."/>
            <person name="Lapidus A."/>
            <person name="Lucas S."/>
            <person name="Deshpande S."/>
            <person name="Pagani I."/>
            <person name="Tapia R."/>
            <person name="Cheng J.F."/>
            <person name="Goodwin L."/>
            <person name="Pitluck S."/>
            <person name="Liolios K."/>
            <person name="Ivanova N."/>
            <person name="Mavromatis K."/>
            <person name="Mikhailova N."/>
            <person name="Pati A."/>
            <person name="Chen A."/>
            <person name="Palaniappan K."/>
            <person name="Han C."/>
            <person name="Land M."/>
            <person name="Hauser L."/>
            <person name="Pan C."/>
            <person name="Brambilla E.M."/>
            <person name="Rohde M."/>
            <person name="Spring S."/>
            <person name="Sikorski J."/>
            <person name="Wirth R."/>
            <person name="Detter J.C."/>
            <person name="Woyke T."/>
            <person name="Bristow J."/>
            <person name="Eisen J.A."/>
            <person name="Markowitz V."/>
            <person name="Hugenholtz P."/>
            <person name="Kyrpides N.C."/>
            <person name="Klenk H.P."/>
        </authorList>
    </citation>
    <scope>NUCLEOTIDE SEQUENCE [LARGE SCALE GENOMIC DNA]</scope>
    <source>
        <strain evidence="3">DSM 11699 / BSA</strain>
    </source>
</reference>
<protein>
    <recommendedName>
        <fullName evidence="4">PH domain-containing protein</fullName>
    </recommendedName>
</protein>
<evidence type="ECO:0000313" key="2">
    <source>
        <dbReference type="EMBL" id="ADY73751.1"/>
    </source>
</evidence>
<keyword evidence="1" id="KW-0472">Membrane</keyword>
<feature type="transmembrane region" description="Helical" evidence="1">
    <location>
        <begin position="152"/>
        <end position="171"/>
    </location>
</feature>
<dbReference type="Proteomes" id="UP000007102">
    <property type="component" value="Chromosome"/>
</dbReference>
<reference evidence="3" key="2">
    <citation type="submission" date="2011-02" db="EMBL/GenBank/DDBJ databases">
        <title>The complete genome of Desulfurobacterium thermolithotrophum DSM 11699.</title>
        <authorList>
            <consortium name="US DOE Joint Genome Institute (JGI-PGF)"/>
            <person name="Lucas S."/>
            <person name="Copeland A."/>
            <person name="Lapidus A."/>
            <person name="Bruce D."/>
            <person name="Goodwin L."/>
            <person name="Pitluck S."/>
            <person name="Kyrpides N."/>
            <person name="Mavromatis K."/>
            <person name="Pagani I."/>
            <person name="Ivanova N."/>
            <person name="Mikhailova N."/>
            <person name="Daligault H."/>
            <person name="Detter J.C."/>
            <person name="Tapia R."/>
            <person name="Han C."/>
            <person name="Land M."/>
            <person name="Hauser L."/>
            <person name="Markowitz V."/>
            <person name="Cheng J.-F."/>
            <person name="Hugenholtz P."/>
            <person name="Woyke T."/>
            <person name="Wu D."/>
            <person name="Spring S."/>
            <person name="Brambilla E."/>
            <person name="Klenk H.-P."/>
            <person name="Eisen J.A."/>
        </authorList>
    </citation>
    <scope>NUCLEOTIDE SEQUENCE [LARGE SCALE GENOMIC DNA]</scope>
    <source>
        <strain evidence="3">DSM 11699 / BSA</strain>
    </source>
</reference>
<dbReference type="OrthoDB" id="14886at2"/>
<dbReference type="EMBL" id="CP002543">
    <property type="protein sequence ID" value="ADY73751.1"/>
    <property type="molecule type" value="Genomic_DNA"/>
</dbReference>
<dbReference type="eggNOG" id="ENOG50342G5">
    <property type="taxonomic scope" value="Bacteria"/>
</dbReference>
<gene>
    <name evidence="2" type="ordered locus">Dester_1114</name>
</gene>
<evidence type="ECO:0008006" key="4">
    <source>
        <dbReference type="Google" id="ProtNLM"/>
    </source>
</evidence>
<dbReference type="AlphaFoldDB" id="F0S072"/>
<evidence type="ECO:0000313" key="3">
    <source>
        <dbReference type="Proteomes" id="UP000007102"/>
    </source>
</evidence>
<dbReference type="HOGENOM" id="CLU_1562136_0_0_0"/>
<organism evidence="2 3">
    <name type="scientific">Desulfurobacterium thermolithotrophum (strain DSM 11699 / BSA)</name>
    <dbReference type="NCBI Taxonomy" id="868864"/>
    <lineage>
        <taxon>Bacteria</taxon>
        <taxon>Pseudomonadati</taxon>
        <taxon>Aquificota</taxon>
        <taxon>Aquificia</taxon>
        <taxon>Desulfurobacteriales</taxon>
        <taxon>Desulfurobacteriaceae</taxon>
        <taxon>Desulfurobacterium</taxon>
    </lineage>
</organism>
<sequence length="173" mass="19777">MIEKVFKTDKITLLGYTLLVFTYSLFFGTIFFKQNSSSFTSIIMVLLVLPVAAYFFFLLRKRVIVDQNGIKIIGITGKKEFSWNEISEVAVSPGRKYFLFTTNKSGDVAVIDDSTENFKELLEELKKRLPKEKLSPNYENVLNSYKRSYGSIILIYVASLILLFVLLKSLLGI</sequence>